<keyword evidence="1" id="KW-0723">Serine/threonine-protein kinase</keyword>
<evidence type="ECO:0000313" key="5">
    <source>
        <dbReference type="Proteomes" id="UP001241758"/>
    </source>
</evidence>
<reference evidence="4 5" key="1">
    <citation type="submission" date="2023-05" db="EMBL/GenBank/DDBJ databases">
        <title>Actinoplanes sp. NEAU-A12 genome sequencing.</title>
        <authorList>
            <person name="Wang Z.-S."/>
        </authorList>
    </citation>
    <scope>NUCLEOTIDE SEQUENCE [LARGE SCALE GENOMIC DNA]</scope>
    <source>
        <strain evidence="4 5">NEAU-A12</strain>
    </source>
</reference>
<feature type="domain" description="Histidine kinase/HSP90-like ATPase" evidence="2">
    <location>
        <begin position="207"/>
        <end position="318"/>
    </location>
</feature>
<feature type="domain" description="MEDS" evidence="3">
    <location>
        <begin position="15"/>
        <end position="161"/>
    </location>
</feature>
<evidence type="ECO:0000259" key="3">
    <source>
        <dbReference type="Pfam" id="PF14417"/>
    </source>
</evidence>
<dbReference type="Pfam" id="PF14417">
    <property type="entry name" value="MEDS"/>
    <property type="match status" value="1"/>
</dbReference>
<dbReference type="InterPro" id="IPR003594">
    <property type="entry name" value="HATPase_dom"/>
</dbReference>
<sequence>MTGAIDHRAQGGFCHSLLAVDAPDTIERQLVPLLRRKINARQAVLMVVGAATEQTVRDRLGGDADALQWAPPDGFYQRLGFAYRSFGRLLDERCSRRQPVHLVAEPDLISAASAPVNRAAAFLGYEAMVNDVFARYGCPITCIWHSHHHPATVIDGVREVHGRQVTVEGEQDNPRYMAPATYLNAHAQATMTPTPPVTEIDGLVWEVGQLATCRADVVDWAGRHRFAPAAARQVAMAISEVVSNGLQHGRPPVHMRAWAYHDTLIVHIEDHGAQPIPADAGYRPPATPVDAGGLWVARQLADVLLTHTGHGRTAVRLYFPYAVTHHNLDIP</sequence>
<dbReference type="InterPro" id="IPR025847">
    <property type="entry name" value="MEDS_domain"/>
</dbReference>
<proteinExistence type="predicted"/>
<dbReference type="EMBL" id="JASCTH010000041">
    <property type="protein sequence ID" value="MDI6105137.1"/>
    <property type="molecule type" value="Genomic_DNA"/>
</dbReference>
<dbReference type="InterPro" id="IPR036890">
    <property type="entry name" value="HATPase_C_sf"/>
</dbReference>
<keyword evidence="1" id="KW-0418">Kinase</keyword>
<keyword evidence="5" id="KW-1185">Reference proteome</keyword>
<dbReference type="Gene3D" id="3.30.565.10">
    <property type="entry name" value="Histidine kinase-like ATPase, C-terminal domain"/>
    <property type="match status" value="1"/>
</dbReference>
<name>A0ABT6WZF1_9ACTN</name>
<dbReference type="SUPFAM" id="SSF55874">
    <property type="entry name" value="ATPase domain of HSP90 chaperone/DNA topoisomerase II/histidine kinase"/>
    <property type="match status" value="1"/>
</dbReference>
<dbReference type="InterPro" id="IPR050267">
    <property type="entry name" value="Anti-sigma-factor_SerPK"/>
</dbReference>
<accession>A0ABT6WZF1</accession>
<dbReference type="Proteomes" id="UP001241758">
    <property type="component" value="Unassembled WGS sequence"/>
</dbReference>
<keyword evidence="1" id="KW-0808">Transferase</keyword>
<comment type="caution">
    <text evidence="4">The sequence shown here is derived from an EMBL/GenBank/DDBJ whole genome shotgun (WGS) entry which is preliminary data.</text>
</comment>
<protein>
    <submittedName>
        <fullName evidence="4">MEDS domain-containing protein</fullName>
    </submittedName>
</protein>
<dbReference type="RefSeq" id="WP_282766606.1">
    <property type="nucleotide sequence ID" value="NZ_JASCTH010000041.1"/>
</dbReference>
<evidence type="ECO:0000256" key="1">
    <source>
        <dbReference type="ARBA" id="ARBA00022527"/>
    </source>
</evidence>
<dbReference type="PANTHER" id="PTHR35526:SF3">
    <property type="entry name" value="ANTI-SIGMA-F FACTOR RSBW"/>
    <property type="match status" value="1"/>
</dbReference>
<dbReference type="PANTHER" id="PTHR35526">
    <property type="entry name" value="ANTI-SIGMA-F FACTOR RSBW-RELATED"/>
    <property type="match status" value="1"/>
</dbReference>
<gene>
    <name evidence="4" type="ORF">QLQ12_41790</name>
</gene>
<evidence type="ECO:0000313" key="4">
    <source>
        <dbReference type="EMBL" id="MDI6105137.1"/>
    </source>
</evidence>
<evidence type="ECO:0000259" key="2">
    <source>
        <dbReference type="Pfam" id="PF13581"/>
    </source>
</evidence>
<dbReference type="Pfam" id="PF13581">
    <property type="entry name" value="HATPase_c_2"/>
    <property type="match status" value="1"/>
</dbReference>
<organism evidence="4 5">
    <name type="scientific">Actinoplanes sandaracinus</name>
    <dbReference type="NCBI Taxonomy" id="3045177"/>
    <lineage>
        <taxon>Bacteria</taxon>
        <taxon>Bacillati</taxon>
        <taxon>Actinomycetota</taxon>
        <taxon>Actinomycetes</taxon>
        <taxon>Micromonosporales</taxon>
        <taxon>Micromonosporaceae</taxon>
        <taxon>Actinoplanes</taxon>
    </lineage>
</organism>